<evidence type="ECO:0000313" key="1">
    <source>
        <dbReference type="EMBL" id="RMZ95283.1"/>
    </source>
</evidence>
<dbReference type="Proteomes" id="UP000276133">
    <property type="component" value="Unassembled WGS sequence"/>
</dbReference>
<comment type="caution">
    <text evidence="1">The sequence shown here is derived from an EMBL/GenBank/DDBJ whole genome shotgun (WGS) entry which is preliminary data.</text>
</comment>
<evidence type="ECO:0000313" key="2">
    <source>
        <dbReference type="Proteomes" id="UP000276133"/>
    </source>
</evidence>
<accession>A0A3M7P8F4</accession>
<name>A0A3M7P8F4_BRAPC</name>
<gene>
    <name evidence="1" type="ORF">BpHYR1_050659</name>
</gene>
<dbReference type="AlphaFoldDB" id="A0A3M7P8F4"/>
<keyword evidence="2" id="KW-1185">Reference proteome</keyword>
<reference evidence="1 2" key="1">
    <citation type="journal article" date="2018" name="Sci. Rep.">
        <title>Genomic signatures of local adaptation to the degree of environmental predictability in rotifers.</title>
        <authorList>
            <person name="Franch-Gras L."/>
            <person name="Hahn C."/>
            <person name="Garcia-Roger E.M."/>
            <person name="Carmona M.J."/>
            <person name="Serra M."/>
            <person name="Gomez A."/>
        </authorList>
    </citation>
    <scope>NUCLEOTIDE SEQUENCE [LARGE SCALE GENOMIC DNA]</scope>
    <source>
        <strain evidence="1">HYR1</strain>
    </source>
</reference>
<protein>
    <submittedName>
        <fullName evidence="1">Uncharacterized protein</fullName>
    </submittedName>
</protein>
<proteinExistence type="predicted"/>
<sequence length="134" mass="15384">MGILNRFSTYRVKPRAIFIYLKEQSNCLNWIQTSSLSNRIVLRQAITRKNLTPLDPCPLTVIGVNGSCLTAEQSHPRHQTITRNSSQIKICLEEKNQAKKYQTDQKICLNFKRRFIGCKENFGSAHIESSPCQK</sequence>
<dbReference type="EMBL" id="REGN01012473">
    <property type="protein sequence ID" value="RMZ95283.1"/>
    <property type="molecule type" value="Genomic_DNA"/>
</dbReference>
<organism evidence="1 2">
    <name type="scientific">Brachionus plicatilis</name>
    <name type="common">Marine rotifer</name>
    <name type="synonym">Brachionus muelleri</name>
    <dbReference type="NCBI Taxonomy" id="10195"/>
    <lineage>
        <taxon>Eukaryota</taxon>
        <taxon>Metazoa</taxon>
        <taxon>Spiralia</taxon>
        <taxon>Gnathifera</taxon>
        <taxon>Rotifera</taxon>
        <taxon>Eurotatoria</taxon>
        <taxon>Monogononta</taxon>
        <taxon>Pseudotrocha</taxon>
        <taxon>Ploima</taxon>
        <taxon>Brachionidae</taxon>
        <taxon>Brachionus</taxon>
    </lineage>
</organism>